<evidence type="ECO:0000313" key="2">
    <source>
        <dbReference type="Proteomes" id="UP001516588"/>
    </source>
</evidence>
<name>A0ABR9QXU6_9FIRM</name>
<dbReference type="Gene3D" id="2.60.120.40">
    <property type="match status" value="1"/>
</dbReference>
<dbReference type="RefSeq" id="WP_226385357.1">
    <property type="nucleotide sequence ID" value="NZ_JADCKA010000008.1"/>
</dbReference>
<gene>
    <name evidence="1" type="ORF">INF20_05365</name>
</gene>
<dbReference type="Proteomes" id="UP001516588">
    <property type="component" value="Unassembled WGS sequence"/>
</dbReference>
<evidence type="ECO:0008006" key="3">
    <source>
        <dbReference type="Google" id="ProtNLM"/>
    </source>
</evidence>
<comment type="caution">
    <text evidence="1">The sequence shown here is derived from an EMBL/GenBank/DDBJ whole genome shotgun (WGS) entry which is preliminary data.</text>
</comment>
<keyword evidence="2" id="KW-1185">Reference proteome</keyword>
<sequence length="143" mass="14842">MDENTIDSMLGFTAGKIGDIDGTLANVGTYVNRDVGELHVSASDPSSIEMTIPEDGTYVVSASCGWHLTNTNLSTFLSLFHNGGNPQATAQGTMQSASGTNVTTVIDAKKGDTVTLQISWSGGSGSVTAERVRFRAVRVGGGQ</sequence>
<organism evidence="1 2">
    <name type="scientific">Gallibacter intestinalis</name>
    <dbReference type="NCBI Taxonomy" id="2779356"/>
    <lineage>
        <taxon>Bacteria</taxon>
        <taxon>Bacillati</taxon>
        <taxon>Bacillota</taxon>
        <taxon>Clostridia</taxon>
        <taxon>Eubacteriales</taxon>
        <taxon>Eubacteriaceae</taxon>
        <taxon>Gallibacter</taxon>
    </lineage>
</organism>
<proteinExistence type="predicted"/>
<dbReference type="InterPro" id="IPR008983">
    <property type="entry name" value="Tumour_necrosis_fac-like_dom"/>
</dbReference>
<dbReference type="EMBL" id="JADCKA010000008">
    <property type="protein sequence ID" value="MBE5035708.1"/>
    <property type="molecule type" value="Genomic_DNA"/>
</dbReference>
<reference evidence="1 2" key="1">
    <citation type="submission" date="2020-10" db="EMBL/GenBank/DDBJ databases">
        <title>ChiBAC.</title>
        <authorList>
            <person name="Zenner C."/>
            <person name="Hitch T.C.A."/>
            <person name="Clavel T."/>
        </authorList>
    </citation>
    <scope>NUCLEOTIDE SEQUENCE [LARGE SCALE GENOMIC DNA]</scope>
    <source>
        <strain evidence="1 2">DSM 108706</strain>
    </source>
</reference>
<accession>A0ABR9QXU6</accession>
<evidence type="ECO:0000313" key="1">
    <source>
        <dbReference type="EMBL" id="MBE5035708.1"/>
    </source>
</evidence>
<protein>
    <recommendedName>
        <fullName evidence="3">C1q domain-containing protein</fullName>
    </recommendedName>
</protein>